<organism evidence="1 2">
    <name type="scientific">Penicillium citrinum</name>
    <dbReference type="NCBI Taxonomy" id="5077"/>
    <lineage>
        <taxon>Eukaryota</taxon>
        <taxon>Fungi</taxon>
        <taxon>Dikarya</taxon>
        <taxon>Ascomycota</taxon>
        <taxon>Pezizomycotina</taxon>
        <taxon>Eurotiomycetes</taxon>
        <taxon>Eurotiomycetidae</taxon>
        <taxon>Eurotiales</taxon>
        <taxon>Aspergillaceae</taxon>
        <taxon>Penicillium</taxon>
    </lineage>
</organism>
<accession>A0A9W9NRG3</accession>
<evidence type="ECO:0000313" key="1">
    <source>
        <dbReference type="EMBL" id="KAJ5224729.1"/>
    </source>
</evidence>
<dbReference type="RefSeq" id="XP_056498701.1">
    <property type="nucleotide sequence ID" value="XM_056647150.1"/>
</dbReference>
<dbReference type="EMBL" id="JAPQKT010000007">
    <property type="protein sequence ID" value="KAJ5224729.1"/>
    <property type="molecule type" value="Genomic_DNA"/>
</dbReference>
<sequence>MARVAHAAPYNWSVHASSVVARVAWIACTWILPSQSGTGCIRAALLVGINAVIHAHGGTGTSDAAIPTKRAIDAVSFCPRYS</sequence>
<evidence type="ECO:0000313" key="2">
    <source>
        <dbReference type="Proteomes" id="UP001147733"/>
    </source>
</evidence>
<name>A0A9W9NRG3_PENCI</name>
<comment type="caution">
    <text evidence="1">The sequence shown here is derived from an EMBL/GenBank/DDBJ whole genome shotgun (WGS) entry which is preliminary data.</text>
</comment>
<protein>
    <submittedName>
        <fullName evidence="1">Uncharacterized protein</fullName>
    </submittedName>
</protein>
<gene>
    <name evidence="1" type="ORF">N7469_008232</name>
</gene>
<proteinExistence type="predicted"/>
<dbReference type="Proteomes" id="UP001147733">
    <property type="component" value="Unassembled WGS sequence"/>
</dbReference>
<dbReference type="OrthoDB" id="4524345at2759"/>
<reference evidence="1" key="2">
    <citation type="journal article" date="2023" name="IMA Fungus">
        <title>Comparative genomic study of the Penicillium genus elucidates a diverse pangenome and 15 lateral gene transfer events.</title>
        <authorList>
            <person name="Petersen C."/>
            <person name="Sorensen T."/>
            <person name="Nielsen M.R."/>
            <person name="Sondergaard T.E."/>
            <person name="Sorensen J.L."/>
            <person name="Fitzpatrick D.A."/>
            <person name="Frisvad J.C."/>
            <person name="Nielsen K.L."/>
        </authorList>
    </citation>
    <scope>NUCLEOTIDE SEQUENCE</scope>
    <source>
        <strain evidence="1">IBT 23319</strain>
    </source>
</reference>
<dbReference type="AlphaFoldDB" id="A0A9W9NRG3"/>
<reference evidence="1" key="1">
    <citation type="submission" date="2022-11" db="EMBL/GenBank/DDBJ databases">
        <authorList>
            <person name="Petersen C."/>
        </authorList>
    </citation>
    <scope>NUCLEOTIDE SEQUENCE</scope>
    <source>
        <strain evidence="1">IBT 23319</strain>
    </source>
</reference>
<keyword evidence="2" id="KW-1185">Reference proteome</keyword>
<dbReference type="GeneID" id="81386317"/>